<comment type="caution">
    <text evidence="3">The sequence shown here is derived from an EMBL/GenBank/DDBJ whole genome shotgun (WGS) entry which is preliminary data.</text>
</comment>
<dbReference type="InterPro" id="IPR013424">
    <property type="entry name" value="Ice-binding_C"/>
</dbReference>
<feature type="chain" id="PRO_5017381820" evidence="1">
    <location>
        <begin position="24"/>
        <end position="229"/>
    </location>
</feature>
<organism evidence="3 4">
    <name type="scientific">Candidatus Auribacter fodinae</name>
    <dbReference type="NCBI Taxonomy" id="2093366"/>
    <lineage>
        <taxon>Bacteria</taxon>
        <taxon>Pseudomonadati</taxon>
        <taxon>Candidatus Auribacterota</taxon>
        <taxon>Candidatus Auribacteria</taxon>
        <taxon>Candidatus Auribacterales</taxon>
        <taxon>Candidatus Auribacteraceae</taxon>
        <taxon>Candidatus Auribacter</taxon>
    </lineage>
</organism>
<sequence>MNKKLCMALASGLVLLSLNSAQALTVKGETTFSGVSTGTKTYVDYIYTDEGPILETTDAAFNFVKGTAAEYDTGSAWHYYYQVENPNDVDIVAFSLNVFPGTVLTAGWITAVNIDDAATFDHNGVAGDHEAAWVAGPTDPSDVLFNPSGIAPNISYDFDTPNNNLTINEYSTVLFISCDEPAGFKFSSMQNGESYNGLLPVPRNPVPEPISMVLLASSVLGIYLRKRIS</sequence>
<protein>
    <submittedName>
        <fullName evidence="3">PEP-CTERM sorting domain-containing protein</fullName>
    </submittedName>
</protein>
<feature type="domain" description="Ice-binding protein C-terminal" evidence="2">
    <location>
        <begin position="205"/>
        <end position="227"/>
    </location>
</feature>
<gene>
    <name evidence="3" type="ORF">C4541_11010</name>
</gene>
<dbReference type="Proteomes" id="UP000266426">
    <property type="component" value="Unassembled WGS sequence"/>
</dbReference>
<dbReference type="EMBL" id="QZJZ01000087">
    <property type="protein sequence ID" value="RJP56998.1"/>
    <property type="molecule type" value="Genomic_DNA"/>
</dbReference>
<name>A0A3A4R3Y2_9BACT</name>
<dbReference type="Pfam" id="PF07589">
    <property type="entry name" value="PEP-CTERM"/>
    <property type="match status" value="1"/>
</dbReference>
<dbReference type="AlphaFoldDB" id="A0A3A4R3Y2"/>
<keyword evidence="1" id="KW-0732">Signal</keyword>
<reference evidence="3 4" key="1">
    <citation type="journal article" date="2017" name="ISME J.">
        <title>Energy and carbon metabolisms in a deep terrestrial subsurface fluid microbial community.</title>
        <authorList>
            <person name="Momper L."/>
            <person name="Jungbluth S.P."/>
            <person name="Lee M.D."/>
            <person name="Amend J.P."/>
        </authorList>
    </citation>
    <scope>NUCLEOTIDE SEQUENCE [LARGE SCALE GENOMIC DNA]</scope>
    <source>
        <strain evidence="3">SURF_26</strain>
    </source>
</reference>
<accession>A0A3A4R3Y2</accession>
<evidence type="ECO:0000313" key="3">
    <source>
        <dbReference type="EMBL" id="RJP56998.1"/>
    </source>
</evidence>
<feature type="signal peptide" evidence="1">
    <location>
        <begin position="1"/>
        <end position="23"/>
    </location>
</feature>
<evidence type="ECO:0000256" key="1">
    <source>
        <dbReference type="SAM" id="SignalP"/>
    </source>
</evidence>
<evidence type="ECO:0000313" key="4">
    <source>
        <dbReference type="Proteomes" id="UP000266426"/>
    </source>
</evidence>
<evidence type="ECO:0000259" key="2">
    <source>
        <dbReference type="Pfam" id="PF07589"/>
    </source>
</evidence>
<proteinExistence type="predicted"/>